<dbReference type="AlphaFoldDB" id="A0A841TAH2"/>
<evidence type="ECO:0000313" key="1">
    <source>
        <dbReference type="EMBL" id="MBB6676027.1"/>
    </source>
</evidence>
<gene>
    <name evidence="1" type="ORF">H4Q31_01650</name>
</gene>
<dbReference type="Proteomes" id="UP000574133">
    <property type="component" value="Unassembled WGS sequence"/>
</dbReference>
<evidence type="ECO:0000313" key="2">
    <source>
        <dbReference type="Proteomes" id="UP000574133"/>
    </source>
</evidence>
<accession>A0A841TAH2</accession>
<proteinExistence type="predicted"/>
<protein>
    <submittedName>
        <fullName evidence="1">Mechanosensitive ion channel protein MscL</fullName>
    </submittedName>
</protein>
<name>A0A841TAH2_9BACL</name>
<reference evidence="1 2" key="1">
    <citation type="submission" date="2020-08" db="EMBL/GenBank/DDBJ databases">
        <title>Cohnella phylogeny.</title>
        <authorList>
            <person name="Dunlap C."/>
        </authorList>
    </citation>
    <scope>NUCLEOTIDE SEQUENCE [LARGE SCALE GENOMIC DNA]</scope>
    <source>
        <strain evidence="1 2">DSM 103658</strain>
    </source>
</reference>
<comment type="caution">
    <text evidence="1">The sequence shown here is derived from an EMBL/GenBank/DDBJ whole genome shotgun (WGS) entry which is preliminary data.</text>
</comment>
<keyword evidence="2" id="KW-1185">Reference proteome</keyword>
<dbReference type="EMBL" id="JACJVN010000008">
    <property type="protein sequence ID" value="MBB6676027.1"/>
    <property type="molecule type" value="Genomic_DNA"/>
</dbReference>
<sequence length="53" mass="6461">MIVFDVIVDGVVRETIRPDTRKLRDISRYMNDQLKLMGRKYGYEVHVKRRMVY</sequence>
<dbReference type="RefSeq" id="WP_185177333.1">
    <property type="nucleotide sequence ID" value="NZ_CBCSEP010000012.1"/>
</dbReference>
<organism evidence="1 2">
    <name type="scientific">Cohnella lubricantis</name>
    <dbReference type="NCBI Taxonomy" id="2163172"/>
    <lineage>
        <taxon>Bacteria</taxon>
        <taxon>Bacillati</taxon>
        <taxon>Bacillota</taxon>
        <taxon>Bacilli</taxon>
        <taxon>Bacillales</taxon>
        <taxon>Paenibacillaceae</taxon>
        <taxon>Cohnella</taxon>
    </lineage>
</organism>